<feature type="coiled-coil region" evidence="1">
    <location>
        <begin position="512"/>
        <end position="539"/>
    </location>
</feature>
<feature type="region of interest" description="Disordered" evidence="2">
    <location>
        <begin position="141"/>
        <end position="211"/>
    </location>
</feature>
<feature type="compositionally biased region" description="Polar residues" evidence="2">
    <location>
        <begin position="431"/>
        <end position="444"/>
    </location>
</feature>
<protein>
    <submittedName>
        <fullName evidence="3">Uncharacterized protein</fullName>
    </submittedName>
</protein>
<feature type="compositionally biased region" description="Polar residues" evidence="2">
    <location>
        <begin position="392"/>
        <end position="402"/>
    </location>
</feature>
<feature type="compositionally biased region" description="Acidic residues" evidence="2">
    <location>
        <begin position="366"/>
        <end position="386"/>
    </location>
</feature>
<feature type="compositionally biased region" description="Pro residues" evidence="2">
    <location>
        <begin position="446"/>
        <end position="459"/>
    </location>
</feature>
<dbReference type="EMBL" id="JAVRRJ010000001">
    <property type="protein sequence ID" value="KAK5090901.1"/>
    <property type="molecule type" value="Genomic_DNA"/>
</dbReference>
<sequence>MPPRSRQTRNQEAASRRQGQALDLDPTDGLPVQKYALQTVQVNQDISADLSSANTKSTNSAEWTAQFNTPQYPWPEEPVPSFMKELQFWNQELIRRARAGNTNAKLSVWDRKHNRWMSAAEAEKRATPLKSLHLNNLESIDGNGKLTNGDADSAKSDVGSADESEDSEKSAEEEEDEDPDEITPFRPSMSSSKRRKLSGRANGQPDEARTIEVKRWMQLPHNVAEKTPERSFLAARRSGLPPLYNPEYAQKMFGQYLSSATINGAVGYDLGEGGGLNNASGVLAAGADNPQAATGTPARKNVPPRRKKKKLGGPGRRKANPVPEPAPQVDASVQPAGTEISQAAVGQTGQAEGIVPEQDISKIEVEEGEDNDESEAEGSEEGEIDESGGAANNSLTPATTKTEALAKDLTPAPPVTITDTEMKEPDLTAPALTQSEPKTDQSVSIPHPPTEALPPPLPQTNPLTGAIEISIPGLGSIPDPEDKQIIEENAQVISKTDEPAKEQVSGIFDAIKDAAQSSAAAKSEKIAEVEEKAHEVEVDLLGAMDAEIDRNMSESA</sequence>
<keyword evidence="1" id="KW-0175">Coiled coil</keyword>
<dbReference type="AlphaFoldDB" id="A0AAN7YL22"/>
<comment type="caution">
    <text evidence="3">The sequence shown here is derived from an EMBL/GenBank/DDBJ whole genome shotgun (WGS) entry which is preliminary data.</text>
</comment>
<feature type="region of interest" description="Disordered" evidence="2">
    <location>
        <begin position="276"/>
        <end position="465"/>
    </location>
</feature>
<evidence type="ECO:0000313" key="3">
    <source>
        <dbReference type="EMBL" id="KAK5090901.1"/>
    </source>
</evidence>
<feature type="region of interest" description="Disordered" evidence="2">
    <location>
        <begin position="1"/>
        <end position="30"/>
    </location>
</feature>
<evidence type="ECO:0000256" key="1">
    <source>
        <dbReference type="SAM" id="Coils"/>
    </source>
</evidence>
<gene>
    <name evidence="3" type="ORF">LTR05_001078</name>
</gene>
<reference evidence="3 4" key="1">
    <citation type="submission" date="2023-08" db="EMBL/GenBank/DDBJ databases">
        <title>Black Yeasts Isolated from many extreme environments.</title>
        <authorList>
            <person name="Coleine C."/>
            <person name="Stajich J.E."/>
            <person name="Selbmann L."/>
        </authorList>
    </citation>
    <scope>NUCLEOTIDE SEQUENCE [LARGE SCALE GENOMIC DNA]</scope>
    <source>
        <strain evidence="3 4">CCFEE 5910</strain>
    </source>
</reference>
<proteinExistence type="predicted"/>
<organism evidence="3 4">
    <name type="scientific">Lithohypha guttulata</name>
    <dbReference type="NCBI Taxonomy" id="1690604"/>
    <lineage>
        <taxon>Eukaryota</taxon>
        <taxon>Fungi</taxon>
        <taxon>Dikarya</taxon>
        <taxon>Ascomycota</taxon>
        <taxon>Pezizomycotina</taxon>
        <taxon>Eurotiomycetes</taxon>
        <taxon>Chaetothyriomycetidae</taxon>
        <taxon>Chaetothyriales</taxon>
        <taxon>Trichomeriaceae</taxon>
        <taxon>Lithohypha</taxon>
    </lineage>
</organism>
<keyword evidence="4" id="KW-1185">Reference proteome</keyword>
<feature type="compositionally biased region" description="Basic residues" evidence="2">
    <location>
        <begin position="302"/>
        <end position="319"/>
    </location>
</feature>
<accession>A0AAN7YL22</accession>
<feature type="compositionally biased region" description="Acidic residues" evidence="2">
    <location>
        <begin position="160"/>
        <end position="181"/>
    </location>
</feature>
<dbReference type="Proteomes" id="UP001309876">
    <property type="component" value="Unassembled WGS sequence"/>
</dbReference>
<name>A0AAN7YL22_9EURO</name>
<evidence type="ECO:0000256" key="2">
    <source>
        <dbReference type="SAM" id="MobiDB-lite"/>
    </source>
</evidence>
<evidence type="ECO:0000313" key="4">
    <source>
        <dbReference type="Proteomes" id="UP001309876"/>
    </source>
</evidence>
<feature type="compositionally biased region" description="Polar residues" evidence="2">
    <location>
        <begin position="339"/>
        <end position="350"/>
    </location>
</feature>